<feature type="compositionally biased region" description="Basic residues" evidence="1">
    <location>
        <begin position="41"/>
        <end position="52"/>
    </location>
</feature>
<reference evidence="2 3" key="1">
    <citation type="submission" date="2023-05" db="EMBL/GenBank/DDBJ databases">
        <title>B98-5 Cell Line De Novo Hybrid Assembly: An Optical Mapping Approach.</title>
        <authorList>
            <person name="Kananen K."/>
            <person name="Auerbach J.A."/>
            <person name="Kautto E."/>
            <person name="Blachly J.S."/>
        </authorList>
    </citation>
    <scope>NUCLEOTIDE SEQUENCE [LARGE SCALE GENOMIC DNA]</scope>
    <source>
        <strain evidence="2">B95-8</strain>
        <tissue evidence="2">Cell line</tissue>
    </source>
</reference>
<organism evidence="2 3">
    <name type="scientific">Saguinus oedipus</name>
    <name type="common">Cotton-top tamarin</name>
    <name type="synonym">Oedipomidas oedipus</name>
    <dbReference type="NCBI Taxonomy" id="9490"/>
    <lineage>
        <taxon>Eukaryota</taxon>
        <taxon>Metazoa</taxon>
        <taxon>Chordata</taxon>
        <taxon>Craniata</taxon>
        <taxon>Vertebrata</taxon>
        <taxon>Euteleostomi</taxon>
        <taxon>Mammalia</taxon>
        <taxon>Eutheria</taxon>
        <taxon>Euarchontoglires</taxon>
        <taxon>Primates</taxon>
        <taxon>Haplorrhini</taxon>
        <taxon>Platyrrhini</taxon>
        <taxon>Cebidae</taxon>
        <taxon>Callitrichinae</taxon>
        <taxon>Saguinus</taxon>
    </lineage>
</organism>
<comment type="caution">
    <text evidence="2">The sequence shown here is derived from an EMBL/GenBank/DDBJ whole genome shotgun (WGS) entry which is preliminary data.</text>
</comment>
<accession>A0ABQ9U6A6</accession>
<dbReference type="Proteomes" id="UP001266305">
    <property type="component" value="Unassembled WGS sequence"/>
</dbReference>
<keyword evidence="3" id="KW-1185">Reference proteome</keyword>
<evidence type="ECO:0000313" key="2">
    <source>
        <dbReference type="EMBL" id="KAK2092584.1"/>
    </source>
</evidence>
<feature type="non-terminal residue" evidence="2">
    <location>
        <position position="52"/>
    </location>
</feature>
<proteinExistence type="predicted"/>
<gene>
    <name evidence="2" type="ORF">P7K49_029112</name>
</gene>
<dbReference type="EMBL" id="JASSZA010000015">
    <property type="protein sequence ID" value="KAK2092584.1"/>
    <property type="molecule type" value="Genomic_DNA"/>
</dbReference>
<sequence length="52" mass="5430">MKHCTITAQPSASAARPPAIYTAQIMQSGSSHSCPDWAAARRGRGGPHSRAP</sequence>
<name>A0ABQ9U6A6_SAGOE</name>
<evidence type="ECO:0000313" key="3">
    <source>
        <dbReference type="Proteomes" id="UP001266305"/>
    </source>
</evidence>
<evidence type="ECO:0000256" key="1">
    <source>
        <dbReference type="SAM" id="MobiDB-lite"/>
    </source>
</evidence>
<protein>
    <submittedName>
        <fullName evidence="2">Uncharacterized protein</fullName>
    </submittedName>
</protein>
<feature type="region of interest" description="Disordered" evidence="1">
    <location>
        <begin position="27"/>
        <end position="52"/>
    </location>
</feature>